<dbReference type="RefSeq" id="WP_013069688.1">
    <property type="nucleotide sequence ID" value="NC_014041.1"/>
</dbReference>
<dbReference type="Pfam" id="PF01548">
    <property type="entry name" value="DEDD_Tnp_IS110"/>
    <property type="match status" value="1"/>
</dbReference>
<dbReference type="PANTHER" id="PTHR33055:SF3">
    <property type="entry name" value="PUTATIVE TRANSPOSASE FOR IS117-RELATED"/>
    <property type="match status" value="1"/>
</dbReference>
<dbReference type="Pfam" id="PF02371">
    <property type="entry name" value="Transposase_20"/>
    <property type="match status" value="1"/>
</dbReference>
<dbReference type="Proteomes" id="UP000001654">
    <property type="component" value="Chromosome"/>
</dbReference>
<dbReference type="PANTHER" id="PTHR33055">
    <property type="entry name" value="TRANSPOSASE FOR INSERTION SEQUENCE ELEMENT IS1111A"/>
    <property type="match status" value="1"/>
</dbReference>
<evidence type="ECO:0000259" key="1">
    <source>
        <dbReference type="Pfam" id="PF01548"/>
    </source>
</evidence>
<dbReference type="EMBL" id="CP001650">
    <property type="protein sequence ID" value="ADF50535.1"/>
    <property type="molecule type" value="Genomic_DNA"/>
</dbReference>
<sequence length="339" mass="38935">MKSLLSTKHYKVMKSIYVGIDISKNTLDFCVRSSGVASFHKIGNKTKSIRKLLKSIAKIDSKAFIAMENTGYYNYNLYQTLKGFDFNVYVIDPKHIKRSIGLVRGKNDKVDAKRIAIFIERNHQDFECWEPCSEAIRSLKILMGQRRSKIKQRKGIKQQMADLKDIVFNGSTRKLIKINQKAIKELDRHIHEIETLIRAEIKSDPVLQEQLKRIKTVPGIGDVTAWMIAIKTEGFQRLTDPRKLACFAGVVPFEQQSGTSLKTRPRVSKMADMALKSVLQMAAMRAVRMQNDLQVYYLRKVEEGKNKMSVLNAVRNKLLHIAMALIKNQTNYKNRLELS</sequence>
<reference evidence="3 5" key="1">
    <citation type="journal article" date="2010" name="BMC Genomics">
        <title>The complete genome of Zunongwangia profunda SM-A87 reveals its adaptation to the deep-sea environment and ecological role in sedimentary organic nitrogen degradation.</title>
        <authorList>
            <person name="Qin Q.L."/>
            <person name="Zhang X.Y."/>
            <person name="Wang X.M."/>
            <person name="Liu G.M."/>
            <person name="Chen X.L."/>
            <person name="Xie B.B."/>
            <person name="Dang H.Y."/>
            <person name="Zhou B.C."/>
            <person name="Yu J."/>
            <person name="Zhang Y.Z."/>
        </authorList>
    </citation>
    <scope>NUCLEOTIDE SEQUENCE [LARGE SCALE GENOMIC DNA]</scope>
    <source>
        <strain evidence="5">DSM 18752 / CCTCC AB 206139 / SM-A87</strain>
        <strain evidence="3">SMA-87</strain>
    </source>
</reference>
<feature type="domain" description="Transposase IS116/IS110/IS902 C-terminal" evidence="2">
    <location>
        <begin position="212"/>
        <end position="297"/>
    </location>
</feature>
<gene>
    <name evidence="3" type="ordered locus">ZPR_0174</name>
    <name evidence="4" type="ordered locus">ZPR_4669</name>
</gene>
<dbReference type="KEGG" id="zpr:ZPR_0174"/>
<evidence type="ECO:0000313" key="4">
    <source>
        <dbReference type="EMBL" id="ADF54969.1"/>
    </source>
</evidence>
<accession>D5BCM2</accession>
<dbReference type="GO" id="GO:0006313">
    <property type="term" value="P:DNA transposition"/>
    <property type="evidence" value="ECO:0007669"/>
    <property type="project" value="InterPro"/>
</dbReference>
<dbReference type="GO" id="GO:0004803">
    <property type="term" value="F:transposase activity"/>
    <property type="evidence" value="ECO:0007669"/>
    <property type="project" value="InterPro"/>
</dbReference>
<dbReference type="AlphaFoldDB" id="D5BCM2"/>
<evidence type="ECO:0000313" key="5">
    <source>
        <dbReference type="Proteomes" id="UP000001654"/>
    </source>
</evidence>
<dbReference type="InterPro" id="IPR047650">
    <property type="entry name" value="Transpos_IS110"/>
</dbReference>
<dbReference type="OrthoDB" id="964423at2"/>
<evidence type="ECO:0000313" key="3">
    <source>
        <dbReference type="EMBL" id="ADF50535.1"/>
    </source>
</evidence>
<feature type="domain" description="Transposase IS110-like N-terminal" evidence="1">
    <location>
        <begin position="18"/>
        <end position="163"/>
    </location>
</feature>
<evidence type="ECO:0000259" key="2">
    <source>
        <dbReference type="Pfam" id="PF02371"/>
    </source>
</evidence>
<name>D5BCM2_ZUNPS</name>
<proteinExistence type="predicted"/>
<dbReference type="NCBIfam" id="NF033542">
    <property type="entry name" value="transpos_IS110"/>
    <property type="match status" value="1"/>
</dbReference>
<dbReference type="KEGG" id="zpr:ZPR_4669"/>
<dbReference type="eggNOG" id="COG3547">
    <property type="taxonomic scope" value="Bacteria"/>
</dbReference>
<keyword evidence="5" id="KW-1185">Reference proteome</keyword>
<dbReference type="InterPro" id="IPR002525">
    <property type="entry name" value="Transp_IS110-like_N"/>
</dbReference>
<organism evidence="3 5">
    <name type="scientific">Zunongwangia profunda (strain DSM 18752 / CCTCC AB 206139 / SM-A87)</name>
    <name type="common">Wangia profunda</name>
    <dbReference type="NCBI Taxonomy" id="655815"/>
    <lineage>
        <taxon>Bacteria</taxon>
        <taxon>Pseudomonadati</taxon>
        <taxon>Bacteroidota</taxon>
        <taxon>Flavobacteriia</taxon>
        <taxon>Flavobacteriales</taxon>
        <taxon>Flavobacteriaceae</taxon>
        <taxon>Zunongwangia</taxon>
    </lineage>
</organism>
<dbReference type="InterPro" id="IPR003346">
    <property type="entry name" value="Transposase_20"/>
</dbReference>
<dbReference type="HOGENOM" id="CLU_036902_5_0_10"/>
<dbReference type="GO" id="GO:0003677">
    <property type="term" value="F:DNA binding"/>
    <property type="evidence" value="ECO:0007669"/>
    <property type="project" value="InterPro"/>
</dbReference>
<dbReference type="STRING" id="655815.ZPR_0174"/>
<protein>
    <submittedName>
        <fullName evidence="3 4">Transposase</fullName>
    </submittedName>
</protein>
<dbReference type="EMBL" id="CP001650">
    <property type="protein sequence ID" value="ADF54969.1"/>
    <property type="molecule type" value="Genomic_DNA"/>
</dbReference>